<dbReference type="SUPFAM" id="SSF48179">
    <property type="entry name" value="6-phosphogluconate dehydrogenase C-terminal domain-like"/>
    <property type="match status" value="1"/>
</dbReference>
<dbReference type="AlphaFoldDB" id="A0A831THG6"/>
<dbReference type="InterPro" id="IPR036291">
    <property type="entry name" value="NAD(P)-bd_dom_sf"/>
</dbReference>
<dbReference type="InterPro" id="IPR022694">
    <property type="entry name" value="3-OHacyl-CoA_DH"/>
</dbReference>
<reference evidence="7" key="1">
    <citation type="journal article" date="2020" name="mSystems">
        <title>Genome- and Community-Level Interaction Insights into Carbon Utilization and Element Cycling Functions of Hydrothermarchaeota in Hydrothermal Sediment.</title>
        <authorList>
            <person name="Zhou Z."/>
            <person name="Liu Y."/>
            <person name="Xu W."/>
            <person name="Pan J."/>
            <person name="Luo Z.H."/>
            <person name="Li M."/>
        </authorList>
    </citation>
    <scope>NUCLEOTIDE SEQUENCE [LARGE SCALE GENOMIC DNA]</scope>
    <source>
        <strain evidence="7">SpSt-210</strain>
    </source>
</reference>
<dbReference type="InterPro" id="IPR006176">
    <property type="entry name" value="3-OHacyl-CoA_DH_NAD-bd"/>
</dbReference>
<feature type="domain" description="3-hydroxyacyl-CoA dehydrogenase C-terminal" evidence="5">
    <location>
        <begin position="184"/>
        <end position="280"/>
    </location>
</feature>
<dbReference type="PRINTS" id="PR00077">
    <property type="entry name" value="GPDHDRGNASE"/>
</dbReference>
<comment type="similarity">
    <text evidence="1">Belongs to the 3-hydroxyacyl-CoA dehydrogenase family.</text>
</comment>
<accession>A0A831THG6</accession>
<dbReference type="SUPFAM" id="SSF51735">
    <property type="entry name" value="NAD(P)-binding Rossmann-fold domains"/>
    <property type="match status" value="1"/>
</dbReference>
<feature type="binding site" evidence="4">
    <location>
        <position position="90"/>
    </location>
    <ligand>
        <name>NAD(+)</name>
        <dbReference type="ChEBI" id="CHEBI:57540"/>
    </ligand>
</feature>
<feature type="binding site" evidence="4">
    <location>
        <position position="141"/>
    </location>
    <ligand>
        <name>NAD(+)</name>
        <dbReference type="ChEBI" id="CHEBI:57540"/>
    </ligand>
</feature>
<feature type="binding site" evidence="4">
    <location>
        <position position="117"/>
    </location>
    <ligand>
        <name>NAD(+)</name>
        <dbReference type="ChEBI" id="CHEBI:57540"/>
    </ligand>
</feature>
<dbReference type="Pfam" id="PF00725">
    <property type="entry name" value="3HCDH"/>
    <property type="match status" value="1"/>
</dbReference>
<dbReference type="GO" id="GO:0006072">
    <property type="term" value="P:glycerol-3-phosphate metabolic process"/>
    <property type="evidence" value="ECO:0007669"/>
    <property type="project" value="InterPro"/>
</dbReference>
<evidence type="ECO:0000256" key="4">
    <source>
        <dbReference type="PIRSR" id="PIRSR000105-2"/>
    </source>
</evidence>
<dbReference type="InterPro" id="IPR006108">
    <property type="entry name" value="3HC_DH_C"/>
</dbReference>
<dbReference type="Gene3D" id="1.10.1040.10">
    <property type="entry name" value="N-(1-d-carboxylethyl)-l-norvaline Dehydrogenase, domain 2"/>
    <property type="match status" value="1"/>
</dbReference>
<dbReference type="GO" id="GO:0006635">
    <property type="term" value="P:fatty acid beta-oxidation"/>
    <property type="evidence" value="ECO:0007669"/>
    <property type="project" value="TreeGrafter"/>
</dbReference>
<evidence type="ECO:0000256" key="1">
    <source>
        <dbReference type="ARBA" id="ARBA00009463"/>
    </source>
</evidence>
<evidence type="ECO:0000313" key="7">
    <source>
        <dbReference type="EMBL" id="HEG92421.1"/>
    </source>
</evidence>
<dbReference type="EC" id="1.1.1.157" evidence="7"/>
<feature type="domain" description="3-hydroxyacyl-CoA dehydrogenase NAD binding" evidence="6">
    <location>
        <begin position="4"/>
        <end position="181"/>
    </location>
</feature>
<gene>
    <name evidence="7" type="ORF">ENP34_13450</name>
</gene>
<dbReference type="GO" id="GO:0070403">
    <property type="term" value="F:NAD+ binding"/>
    <property type="evidence" value="ECO:0007669"/>
    <property type="project" value="InterPro"/>
</dbReference>
<sequence length="282" mass="30662">MQRVAVVGAGTMGRSIAQVVAQAGLVVTLIDRESEIVRSALERIRAQLERAVERGRLDAEQASVALSLIAVDTSVEAASDADLVIEAVPEVVDLKRDVFRRLDQYCAPEALLASNTSSISITLLGSATGRPERVLGLHFFNPVPVMKLVEVVRGLRTSDETIETAVEFALRLDKTPVVVRDSPGFVSNRVLMPMINEAIDALMEGVASAEEIDTVMRLGANHPMGPLELADLIGLDVVLQILDVLHHDFGDPRYRPSPLLRQMVAAGKLGRKSGEGFYRYEE</sequence>
<feature type="site" description="Important for catalytic activity" evidence="3">
    <location>
        <position position="138"/>
    </location>
</feature>
<feature type="binding site" evidence="4">
    <location>
        <position position="31"/>
    </location>
    <ligand>
        <name>NAD(+)</name>
        <dbReference type="ChEBI" id="CHEBI:57540"/>
    </ligand>
</feature>
<protein>
    <submittedName>
        <fullName evidence="7">3-hydroxybutyryl-CoA dehydrogenase</fullName>
        <ecNumber evidence="7">1.1.1.157</ecNumber>
    </submittedName>
</protein>
<proteinExistence type="inferred from homology"/>
<dbReference type="Gene3D" id="3.40.50.720">
    <property type="entry name" value="NAD(P)-binding Rossmann-like Domain"/>
    <property type="match status" value="1"/>
</dbReference>
<feature type="binding site" evidence="4">
    <location>
        <position position="272"/>
    </location>
    <ligand>
        <name>NAD(+)</name>
        <dbReference type="ChEBI" id="CHEBI:57540"/>
    </ligand>
</feature>
<dbReference type="InterPro" id="IPR006180">
    <property type="entry name" value="3-OHacyl-CoA_DH_CS"/>
</dbReference>
<keyword evidence="4" id="KW-0520">NAD</keyword>
<evidence type="ECO:0000259" key="6">
    <source>
        <dbReference type="Pfam" id="PF02737"/>
    </source>
</evidence>
<dbReference type="PANTHER" id="PTHR48075:SF5">
    <property type="entry name" value="3-HYDROXYBUTYRYL-COA DEHYDROGENASE"/>
    <property type="match status" value="1"/>
</dbReference>
<evidence type="ECO:0000256" key="2">
    <source>
        <dbReference type="ARBA" id="ARBA00023002"/>
    </source>
</evidence>
<feature type="binding site" evidence="4">
    <location>
        <begin position="8"/>
        <end position="13"/>
    </location>
    <ligand>
        <name>NAD(+)</name>
        <dbReference type="ChEBI" id="CHEBI:57540"/>
    </ligand>
</feature>
<dbReference type="GO" id="GO:0008691">
    <property type="term" value="F:3-hydroxybutyryl-CoA dehydrogenase activity"/>
    <property type="evidence" value="ECO:0007669"/>
    <property type="project" value="UniProtKB-EC"/>
</dbReference>
<keyword evidence="2 7" id="KW-0560">Oxidoreductase</keyword>
<feature type="binding site" evidence="4">
    <location>
        <position position="95"/>
    </location>
    <ligand>
        <name>NAD(+)</name>
        <dbReference type="ChEBI" id="CHEBI:57540"/>
    </ligand>
</feature>
<name>A0A831THG6_9BACT</name>
<organism evidence="7">
    <name type="scientific">Thermorudis peleae</name>
    <dbReference type="NCBI Taxonomy" id="1382356"/>
    <lineage>
        <taxon>Bacteria</taxon>
        <taxon>Pseudomonadati</taxon>
        <taxon>Thermomicrobiota</taxon>
        <taxon>Thermomicrobia</taxon>
        <taxon>Thermomicrobia incertae sedis</taxon>
        <taxon>Thermorudis</taxon>
    </lineage>
</organism>
<evidence type="ECO:0000256" key="3">
    <source>
        <dbReference type="PIRSR" id="PIRSR000105-1"/>
    </source>
</evidence>
<dbReference type="Pfam" id="PF02737">
    <property type="entry name" value="3HCDH_N"/>
    <property type="match status" value="1"/>
</dbReference>
<dbReference type="PIRSF" id="PIRSF000105">
    <property type="entry name" value="HCDH"/>
    <property type="match status" value="1"/>
</dbReference>
<dbReference type="InterPro" id="IPR008927">
    <property type="entry name" value="6-PGluconate_DH-like_C_sf"/>
</dbReference>
<dbReference type="InterPro" id="IPR006168">
    <property type="entry name" value="G3P_DH_NAD-dep"/>
</dbReference>
<dbReference type="PANTHER" id="PTHR48075">
    <property type="entry name" value="3-HYDROXYACYL-COA DEHYDROGENASE FAMILY PROTEIN"/>
    <property type="match status" value="1"/>
</dbReference>
<dbReference type="EMBL" id="DSIY01000310">
    <property type="protein sequence ID" value="HEG92421.1"/>
    <property type="molecule type" value="Genomic_DNA"/>
</dbReference>
<dbReference type="InterPro" id="IPR013328">
    <property type="entry name" value="6PGD_dom2"/>
</dbReference>
<dbReference type="PROSITE" id="PS00067">
    <property type="entry name" value="3HCDH"/>
    <property type="match status" value="1"/>
</dbReference>
<evidence type="ECO:0000259" key="5">
    <source>
        <dbReference type="Pfam" id="PF00725"/>
    </source>
</evidence>
<comment type="caution">
    <text evidence="7">The sequence shown here is derived from an EMBL/GenBank/DDBJ whole genome shotgun (WGS) entry which is preliminary data.</text>
</comment>
<dbReference type="FunFam" id="3.40.50.720:FF:000009">
    <property type="entry name" value="Fatty oxidation complex, alpha subunit"/>
    <property type="match status" value="1"/>
</dbReference>